<reference evidence="1 2" key="1">
    <citation type="journal article" date="2024" name="Int. J. Syst. Evol. Microbiol.">
        <title>Microbacterium memoriense sp. nov., a member of the Actinomycetota from marine beach sediment of the north coast of Portugal.</title>
        <authorList>
            <person name="Santos J.D.N.D."/>
            <person name="Klimek D."/>
            <person name="Calusinska M."/>
            <person name="Lobo-da-Cunha A."/>
            <person name="Catita J."/>
            <person name="Goncalves H."/>
            <person name="Gonzalez I."/>
            <person name="Lage O.M."/>
        </authorList>
    </citation>
    <scope>NUCLEOTIDE SEQUENCE [LARGE SCALE GENOMIC DNA]</scope>
    <source>
        <strain evidence="1 2">PMIC_1C1B</strain>
    </source>
</reference>
<accession>A0ABT2PE69</accession>
<protein>
    <submittedName>
        <fullName evidence="1">DUF3263 domain-containing protein</fullName>
    </submittedName>
</protein>
<keyword evidence="2" id="KW-1185">Reference proteome</keyword>
<dbReference type="RefSeq" id="WP_261607464.1">
    <property type="nucleotide sequence ID" value="NZ_JAODOR010000012.1"/>
</dbReference>
<proteinExistence type="predicted"/>
<dbReference type="InterPro" id="IPR021678">
    <property type="entry name" value="DUF3263"/>
</dbReference>
<evidence type="ECO:0000313" key="1">
    <source>
        <dbReference type="EMBL" id="MCT9002927.1"/>
    </source>
</evidence>
<sequence length="86" mass="9780">MPLSDRDEMLLAFEARWQQHGAAKEEAIRSDLDLTPARYYQLLGRLIETADAVAHDPLLVHRLRRLRDARARERGARATVSTASGR</sequence>
<name>A0ABT2PE69_9MICO</name>
<evidence type="ECO:0000313" key="2">
    <source>
        <dbReference type="Proteomes" id="UP001300496"/>
    </source>
</evidence>
<dbReference type="EMBL" id="JAODOR010000012">
    <property type="protein sequence ID" value="MCT9002927.1"/>
    <property type="molecule type" value="Genomic_DNA"/>
</dbReference>
<dbReference type="Pfam" id="PF11662">
    <property type="entry name" value="DUF3263"/>
    <property type="match status" value="1"/>
</dbReference>
<dbReference type="Proteomes" id="UP001300496">
    <property type="component" value="Unassembled WGS sequence"/>
</dbReference>
<gene>
    <name evidence="1" type="ORF">N4R40_11170</name>
</gene>
<organism evidence="1 2">
    <name type="scientific">Microbacterium memoriense</name>
    <dbReference type="NCBI Taxonomy" id="2978350"/>
    <lineage>
        <taxon>Bacteria</taxon>
        <taxon>Bacillati</taxon>
        <taxon>Actinomycetota</taxon>
        <taxon>Actinomycetes</taxon>
        <taxon>Micrococcales</taxon>
        <taxon>Microbacteriaceae</taxon>
        <taxon>Microbacterium</taxon>
    </lineage>
</organism>
<comment type="caution">
    <text evidence="1">The sequence shown here is derived from an EMBL/GenBank/DDBJ whole genome shotgun (WGS) entry which is preliminary data.</text>
</comment>